<gene>
    <name evidence="4" type="ORF">PFTANZ_05921</name>
</gene>
<dbReference type="InterPro" id="IPR026894">
    <property type="entry name" value="DnaJ_X"/>
</dbReference>
<dbReference type="InterPro" id="IPR036869">
    <property type="entry name" value="J_dom_sf"/>
</dbReference>
<evidence type="ECO:0000313" key="4">
    <source>
        <dbReference type="EMBL" id="ETW33360.1"/>
    </source>
</evidence>
<dbReference type="AlphaFoldDB" id="A0A024VYN4"/>
<feature type="transmembrane region" description="Helical" evidence="2">
    <location>
        <begin position="12"/>
        <end position="30"/>
    </location>
</feature>
<dbReference type="Pfam" id="PF09687">
    <property type="entry name" value="PRESAN"/>
    <property type="match status" value="1"/>
</dbReference>
<keyword evidence="2" id="KW-0472">Membrane</keyword>
<evidence type="ECO:0000259" key="3">
    <source>
        <dbReference type="PROSITE" id="PS50076"/>
    </source>
</evidence>
<dbReference type="SMART" id="SM00271">
    <property type="entry name" value="DnaJ"/>
    <property type="match status" value="1"/>
</dbReference>
<feature type="region of interest" description="Disordered" evidence="1">
    <location>
        <begin position="387"/>
        <end position="417"/>
    </location>
</feature>
<dbReference type="eggNOG" id="KOG0691">
    <property type="taxonomic scope" value="Eukaryota"/>
</dbReference>
<dbReference type="CDD" id="cd06257">
    <property type="entry name" value="DnaJ"/>
    <property type="match status" value="1"/>
</dbReference>
<dbReference type="EMBL" id="KI926682">
    <property type="protein sequence ID" value="ETW33360.1"/>
    <property type="molecule type" value="Genomic_DNA"/>
</dbReference>
<feature type="compositionally biased region" description="Low complexity" evidence="1">
    <location>
        <begin position="763"/>
        <end position="774"/>
    </location>
</feature>
<feature type="compositionally biased region" description="Acidic residues" evidence="1">
    <location>
        <begin position="775"/>
        <end position="797"/>
    </location>
</feature>
<sequence length="902" mass="106144">MKCKRNVFFSKSLKFGHISVFIFGILYGVINKLFISDVNSCYSVSNSIIYERQLSEKDNLSNSLEQNGEPVVIGQFFSLPNGKSISISDDIFIDEEQSIVNFIDNIIEGLEQYMLWNNYMVIPHMKQYPPVFNNDKDIELNNKVDNLERNREDIIIETEKLWLEIMKNEKNKFASLKCKLFNQYNKFKNKHNIPKEQYEKGCNLCKKLIEIGEKYLELKLNSVFYEWYDKKVICVEDFKRKIERCRIAWKALSNKIQYLCNKIIINCLDKIKYMNEMKIMKAKKKAVKVVEKPEPKKKQEENLSMVEGLNCFEENHKIICIKNNDLISGCENVDTQGCPSVNEIINSSSINYYEKMRDGLYHDDEEYDALVTDDDLIFEMFDENKEDDIIEESENNESDEDDLLVEESESNESDEDDLLVEEYENNESDEDESIIEEYGEAQEEVAISSSEVVDDEFTTNEDIESEERYSLDKEANRLLFKNDIYNIWFSDLSNIYVDTTYYDILNVYPTSELSEIKSNYYNLALKYNPESNLGNAEALTKFRDINEAYQILSLDQRRMNYNKYGLNATKDMFLIDPSIFYVKMLSIEKFYDYIGTTQIESFLKVLSEKNIALHELEHRLEDIMNLMYEQQEVRQVKIALYLRNKLQPYVDGDDQWKKHMEEEVKKLNKSIFGTFFLKSIGWIYTNLTQCYREDNGHSFGVNLKLANMEFENRNKKNQLKVSKSMRNLLSIIKEYIPRNENITGLVKKIEYLKSENDIENNISNVNEKSSSNDNSSDDENQNENENENQNENENENENENRKDLKLLSDNEKRKVLHFMIKNIKNVVQGDIELTIRYAAEKVLFDEGVDKETQLKRVEALEILGNIMKTCSKENKNWEKDQEADIENIIEKVINVSKMVNNE</sequence>
<keyword evidence="2" id="KW-0812">Transmembrane</keyword>
<dbReference type="PRINTS" id="PR00625">
    <property type="entry name" value="JDOMAIN"/>
</dbReference>
<dbReference type="Proteomes" id="UP000030708">
    <property type="component" value="Unassembled WGS sequence"/>
</dbReference>
<dbReference type="InterPro" id="IPR044885">
    <property type="entry name" value="PRESA_N_sf"/>
</dbReference>
<dbReference type="Gene3D" id="6.10.280.180">
    <property type="entry name" value="Plasmodium RESA, N-terminal helical domain"/>
    <property type="match status" value="1"/>
</dbReference>
<keyword evidence="2" id="KW-1133">Transmembrane helix</keyword>
<reference evidence="4 5" key="1">
    <citation type="submission" date="2013-02" db="EMBL/GenBank/DDBJ databases">
        <title>The Genome Annotation of Plasmodium falciparum Tanzania (2000708).</title>
        <authorList>
            <consortium name="The Broad Institute Genome Sequencing Platform"/>
            <consortium name="The Broad Institute Genome Sequencing Center for Infectious Disease"/>
            <person name="Neafsey D."/>
            <person name="Hoffman S."/>
            <person name="Volkman S."/>
            <person name="Rosenthal P."/>
            <person name="Walker B."/>
            <person name="Young S.K."/>
            <person name="Zeng Q."/>
            <person name="Gargeya S."/>
            <person name="Fitzgerald M."/>
            <person name="Haas B."/>
            <person name="Abouelleil A."/>
            <person name="Allen A.W."/>
            <person name="Alvarado L."/>
            <person name="Arachchi H.M."/>
            <person name="Berlin A.M."/>
            <person name="Chapman S.B."/>
            <person name="Gainer-Dewar J."/>
            <person name="Goldberg J."/>
            <person name="Griggs A."/>
            <person name="Gujja S."/>
            <person name="Hansen M."/>
            <person name="Howarth C."/>
            <person name="Imamovic A."/>
            <person name="Ireland A."/>
            <person name="Larimer J."/>
            <person name="McCowan C."/>
            <person name="Murphy C."/>
            <person name="Pearson M."/>
            <person name="Poon T.W."/>
            <person name="Priest M."/>
            <person name="Roberts A."/>
            <person name="Saif S."/>
            <person name="Shea T."/>
            <person name="Sisk P."/>
            <person name="Sykes S."/>
            <person name="Wortman J."/>
            <person name="Nusbaum C."/>
            <person name="Birren B."/>
        </authorList>
    </citation>
    <scope>NUCLEOTIDE SEQUENCE [LARGE SCALE GENOMIC DNA]</scope>
    <source>
        <strain evidence="5">Tanzania (2000708)</strain>
    </source>
</reference>
<dbReference type="PANTHER" id="PTHR44094:SF8">
    <property type="entry name" value="DNAJ HEAT SHOCK N-TERMINAL DOMAIN-CONTAINING PROTEIN-RELATED"/>
    <property type="match status" value="1"/>
</dbReference>
<dbReference type="InterPro" id="IPR052423">
    <property type="entry name" value="EMIR"/>
</dbReference>
<dbReference type="Gene3D" id="1.10.287.110">
    <property type="entry name" value="DnaJ domain"/>
    <property type="match status" value="1"/>
</dbReference>
<feature type="region of interest" description="Disordered" evidence="1">
    <location>
        <begin position="762"/>
        <end position="803"/>
    </location>
</feature>
<proteinExistence type="predicted"/>
<dbReference type="OrthoDB" id="10250354at2759"/>
<reference evidence="4 5" key="2">
    <citation type="submission" date="2013-02" db="EMBL/GenBank/DDBJ databases">
        <title>The Genome Sequence of Plasmodium falciparum Tanzania (2000708).</title>
        <authorList>
            <consortium name="The Broad Institute Genome Sequencing Platform"/>
            <consortium name="The Broad Institute Genome Sequencing Center for Infectious Disease"/>
            <person name="Neafsey D."/>
            <person name="Cheeseman I."/>
            <person name="Volkman S."/>
            <person name="Adams J."/>
            <person name="Walker B."/>
            <person name="Young S.K."/>
            <person name="Zeng Q."/>
            <person name="Gargeya S."/>
            <person name="Fitzgerald M."/>
            <person name="Haas B."/>
            <person name="Abouelleil A."/>
            <person name="Alvarado L."/>
            <person name="Arachchi H.M."/>
            <person name="Berlin A.M."/>
            <person name="Chapman S.B."/>
            <person name="Dewar J."/>
            <person name="Goldberg J."/>
            <person name="Griggs A."/>
            <person name="Gujja S."/>
            <person name="Hansen M."/>
            <person name="Howarth C."/>
            <person name="Imamovic A."/>
            <person name="Larimer J."/>
            <person name="McCowan C."/>
            <person name="Murphy C."/>
            <person name="Neiman D."/>
            <person name="Pearson M."/>
            <person name="Priest M."/>
            <person name="Roberts A."/>
            <person name="Saif S."/>
            <person name="Shea T."/>
            <person name="Sisk P."/>
            <person name="Sykes S."/>
            <person name="Wortman J."/>
            <person name="Nusbaum C."/>
            <person name="Birren B."/>
        </authorList>
    </citation>
    <scope>NUCLEOTIDE SEQUENCE [LARGE SCALE GENOMIC DNA]</scope>
    <source>
        <strain evidence="5">Tanzania (2000708)</strain>
    </source>
</reference>
<dbReference type="SUPFAM" id="SSF46565">
    <property type="entry name" value="Chaperone J-domain"/>
    <property type="match status" value="1"/>
</dbReference>
<feature type="domain" description="J" evidence="3">
    <location>
        <begin position="500"/>
        <end position="565"/>
    </location>
</feature>
<dbReference type="Pfam" id="PF14308">
    <property type="entry name" value="DnaJ-X"/>
    <property type="match status" value="1"/>
</dbReference>
<evidence type="ECO:0000313" key="5">
    <source>
        <dbReference type="Proteomes" id="UP000030708"/>
    </source>
</evidence>
<evidence type="ECO:0000256" key="2">
    <source>
        <dbReference type="SAM" id="Phobius"/>
    </source>
</evidence>
<organism evidence="4 5">
    <name type="scientific">Plasmodium falciparum Tanzania</name>
    <name type="common">2000708</name>
    <dbReference type="NCBI Taxonomy" id="1036725"/>
    <lineage>
        <taxon>Eukaryota</taxon>
        <taxon>Sar</taxon>
        <taxon>Alveolata</taxon>
        <taxon>Apicomplexa</taxon>
        <taxon>Aconoidasida</taxon>
        <taxon>Haemosporida</taxon>
        <taxon>Plasmodiidae</taxon>
        <taxon>Plasmodium</taxon>
        <taxon>Plasmodium (Laverania)</taxon>
    </lineage>
</organism>
<dbReference type="InterPro" id="IPR019111">
    <property type="entry name" value="PRESA_N"/>
</dbReference>
<evidence type="ECO:0000256" key="1">
    <source>
        <dbReference type="SAM" id="MobiDB-lite"/>
    </source>
</evidence>
<dbReference type="PROSITE" id="PS50076">
    <property type="entry name" value="DNAJ_2"/>
    <property type="match status" value="1"/>
</dbReference>
<dbReference type="InterPro" id="IPR001623">
    <property type="entry name" value="DnaJ_domain"/>
</dbReference>
<protein>
    <recommendedName>
        <fullName evidence="3">J domain-containing protein</fullName>
    </recommendedName>
</protein>
<dbReference type="Pfam" id="PF00226">
    <property type="entry name" value="DnaJ"/>
    <property type="match status" value="1"/>
</dbReference>
<dbReference type="PANTHER" id="PTHR44094">
    <property type="entry name" value="DNAJ HEAT SHOCK N-TERMINAL DOMAIN-CONTAINING PROTEIN"/>
    <property type="match status" value="1"/>
</dbReference>
<accession>A0A024VYN4</accession>
<name>A0A024VYN4_PLAFA</name>